<comment type="catalytic activity">
    <reaction evidence="1">
        <text>L-lysine = D-beta-lysine</text>
        <dbReference type="Rhea" id="RHEA:44148"/>
        <dbReference type="ChEBI" id="CHEBI:32551"/>
        <dbReference type="ChEBI" id="CHEBI:84138"/>
    </reaction>
</comment>
<evidence type="ECO:0000256" key="15">
    <source>
        <dbReference type="PIRSR" id="PIRSR603739-50"/>
    </source>
</evidence>
<evidence type="ECO:0000256" key="4">
    <source>
        <dbReference type="ARBA" id="ARBA00008703"/>
    </source>
</evidence>
<dbReference type="AlphaFoldDB" id="A0AA37T7Z0"/>
<keyword evidence="8 14" id="KW-0479">Metal-binding</keyword>
<keyword evidence="11 14" id="KW-0411">Iron-sulfur</keyword>
<comment type="cofactor">
    <cofactor evidence="3">
        <name>[4Fe-4S] cluster</name>
        <dbReference type="ChEBI" id="CHEBI:49883"/>
    </cofactor>
</comment>
<protein>
    <recommendedName>
        <fullName evidence="5">L-lysine 2,3-aminomutase</fullName>
    </recommendedName>
    <alternativeName>
        <fullName evidence="13">EF-P post-translational modification enzyme B</fullName>
    </alternativeName>
</protein>
<dbReference type="NCBIfam" id="TIGR00238">
    <property type="entry name" value="KamA family radical SAM protein"/>
    <property type="match status" value="1"/>
</dbReference>
<keyword evidence="9 15" id="KW-0663">Pyridoxal phosphate</keyword>
<evidence type="ECO:0000256" key="11">
    <source>
        <dbReference type="ARBA" id="ARBA00023014"/>
    </source>
</evidence>
<evidence type="ECO:0000256" key="8">
    <source>
        <dbReference type="ARBA" id="ARBA00022723"/>
    </source>
</evidence>
<dbReference type="GO" id="GO:0051539">
    <property type="term" value="F:4 iron, 4 sulfur cluster binding"/>
    <property type="evidence" value="ECO:0007669"/>
    <property type="project" value="UniProtKB-KW"/>
</dbReference>
<evidence type="ECO:0000256" key="10">
    <source>
        <dbReference type="ARBA" id="ARBA00023004"/>
    </source>
</evidence>
<dbReference type="InterPro" id="IPR013785">
    <property type="entry name" value="Aldolase_TIM"/>
</dbReference>
<feature type="binding site" evidence="14">
    <location>
        <position position="136"/>
    </location>
    <ligand>
        <name>[4Fe-4S] cluster</name>
        <dbReference type="ChEBI" id="CHEBI:49883"/>
        <note>4Fe-4S-S-AdoMet</note>
    </ligand>
</feature>
<evidence type="ECO:0000256" key="6">
    <source>
        <dbReference type="ARBA" id="ARBA00022485"/>
    </source>
</evidence>
<dbReference type="EMBL" id="BSPD01000002">
    <property type="protein sequence ID" value="GLS24342.1"/>
    <property type="molecule type" value="Genomic_DNA"/>
</dbReference>
<keyword evidence="7" id="KW-0949">S-adenosyl-L-methionine</keyword>
<evidence type="ECO:0000313" key="18">
    <source>
        <dbReference type="Proteomes" id="UP001156870"/>
    </source>
</evidence>
<dbReference type="Proteomes" id="UP001156870">
    <property type="component" value="Unassembled WGS sequence"/>
</dbReference>
<dbReference type="PROSITE" id="PS51918">
    <property type="entry name" value="RADICAL_SAM"/>
    <property type="match status" value="1"/>
</dbReference>
<dbReference type="InterPro" id="IPR058240">
    <property type="entry name" value="rSAM_sf"/>
</dbReference>
<name>A0AA37T7Z0_9GAMM</name>
<dbReference type="SFLD" id="SFLDS00029">
    <property type="entry name" value="Radical_SAM"/>
    <property type="match status" value="1"/>
</dbReference>
<gene>
    <name evidence="17" type="ORF">GCM10007877_00530</name>
</gene>
<evidence type="ECO:0000256" key="9">
    <source>
        <dbReference type="ARBA" id="ARBA00022898"/>
    </source>
</evidence>
<keyword evidence="12" id="KW-0413">Isomerase</keyword>
<evidence type="ECO:0000256" key="2">
    <source>
        <dbReference type="ARBA" id="ARBA00001933"/>
    </source>
</evidence>
<evidence type="ECO:0000313" key="17">
    <source>
        <dbReference type="EMBL" id="GLS24342.1"/>
    </source>
</evidence>
<comment type="cofactor">
    <cofactor evidence="2 15">
        <name>pyridoxal 5'-phosphate</name>
        <dbReference type="ChEBI" id="CHEBI:597326"/>
    </cofactor>
</comment>
<evidence type="ECO:0000256" key="7">
    <source>
        <dbReference type="ARBA" id="ARBA00022691"/>
    </source>
</evidence>
<dbReference type="PANTHER" id="PTHR30538">
    <property type="entry name" value="LYSINE 2,3-AMINOMUTASE-RELATED"/>
    <property type="match status" value="1"/>
</dbReference>
<evidence type="ECO:0000259" key="16">
    <source>
        <dbReference type="PROSITE" id="PS51918"/>
    </source>
</evidence>
<sequence>MSTHTIATSLQTETETSTVIDRRWQEALQTLITDPRELITLLELPEEALQGALASAKDFPLKVPRPFIEKMKKGDLNDPLLKQVLPIHQEQDAIPGFTYDPLEESESNPVPGLIHKYRSRVLIVTSSQCAIHCRYCFRRHFPYEDNRSQGNHWSKMLHYLQQHPQVNEVIFSGGDPLSIGNRALINMLNDIETIAHIKRVRFHTRLPVVIPERLDTPLIEALANSTLKTLLVIHTNHPNELDTRLAKRLHKAQQAGITLLNQTVLLKGINDCADVLSELSEALFAAGVMPYYLHLLDRVSGAAHFEVSEKQAQTLYKTLLGELPGFLVPKLVREIAGKESKTPISVF</sequence>
<dbReference type="CDD" id="cd01335">
    <property type="entry name" value="Radical_SAM"/>
    <property type="match status" value="1"/>
</dbReference>
<dbReference type="PANTHER" id="PTHR30538:SF1">
    <property type="entry name" value="L-LYSINE 2,3-AMINOMUTASE"/>
    <property type="match status" value="1"/>
</dbReference>
<dbReference type="SUPFAM" id="SSF102114">
    <property type="entry name" value="Radical SAM enzymes"/>
    <property type="match status" value="1"/>
</dbReference>
<comment type="similarity">
    <text evidence="4">Belongs to the radical SAM superfamily. KamA family.</text>
</comment>
<dbReference type="NCBIfam" id="TIGR03821">
    <property type="entry name" value="EFP_modif_epmB"/>
    <property type="match status" value="1"/>
</dbReference>
<feature type="binding site" evidence="14">
    <location>
        <position position="129"/>
    </location>
    <ligand>
        <name>[4Fe-4S] cluster</name>
        <dbReference type="ChEBI" id="CHEBI:49883"/>
        <note>4Fe-4S-S-AdoMet</note>
    </ligand>
</feature>
<evidence type="ECO:0000256" key="5">
    <source>
        <dbReference type="ARBA" id="ARBA00022363"/>
    </source>
</evidence>
<comment type="caution">
    <text evidence="17">The sequence shown here is derived from an EMBL/GenBank/DDBJ whole genome shotgun (WGS) entry which is preliminary data.</text>
</comment>
<evidence type="ECO:0000256" key="3">
    <source>
        <dbReference type="ARBA" id="ARBA00001966"/>
    </source>
</evidence>
<accession>A0AA37T7Z0</accession>
<dbReference type="PIRSF" id="PIRSF004911">
    <property type="entry name" value="DUF160"/>
    <property type="match status" value="1"/>
</dbReference>
<dbReference type="Gene3D" id="3.20.20.70">
    <property type="entry name" value="Aldolase class I"/>
    <property type="match status" value="1"/>
</dbReference>
<dbReference type="SFLD" id="SFLDF00314">
    <property type="entry name" value="L-lysine_2_3-aminomutase_(yjeK"/>
    <property type="match status" value="1"/>
</dbReference>
<keyword evidence="6 14" id="KW-0004">4Fe-4S</keyword>
<keyword evidence="10" id="KW-0408">Iron</keyword>
<evidence type="ECO:0000256" key="14">
    <source>
        <dbReference type="PIRSR" id="PIRSR004911-1"/>
    </source>
</evidence>
<keyword evidence="18" id="KW-1185">Reference proteome</keyword>
<dbReference type="InterPro" id="IPR003739">
    <property type="entry name" value="Lys_aminomutase/Glu_NH3_mut"/>
</dbReference>
<dbReference type="InterPro" id="IPR007197">
    <property type="entry name" value="rSAM"/>
</dbReference>
<reference evidence="17 18" key="1">
    <citation type="journal article" date="2014" name="Int. J. Syst. Evol. Microbiol.">
        <title>Complete genome sequence of Corynebacterium casei LMG S-19264T (=DSM 44701T), isolated from a smear-ripened cheese.</title>
        <authorList>
            <consortium name="US DOE Joint Genome Institute (JGI-PGF)"/>
            <person name="Walter F."/>
            <person name="Albersmeier A."/>
            <person name="Kalinowski J."/>
            <person name="Ruckert C."/>
        </authorList>
    </citation>
    <scope>NUCLEOTIDE SEQUENCE [LARGE SCALE GENOMIC DNA]</scope>
    <source>
        <strain evidence="17 18">NBRC 110095</strain>
    </source>
</reference>
<dbReference type="Pfam" id="PF04055">
    <property type="entry name" value="Radical_SAM"/>
    <property type="match status" value="1"/>
</dbReference>
<feature type="binding site" evidence="14">
    <location>
        <position position="133"/>
    </location>
    <ligand>
        <name>[4Fe-4S] cluster</name>
        <dbReference type="ChEBI" id="CHEBI:49883"/>
        <note>4Fe-4S-S-AdoMet</note>
    </ligand>
</feature>
<proteinExistence type="inferred from homology"/>
<dbReference type="GO" id="GO:0016853">
    <property type="term" value="F:isomerase activity"/>
    <property type="evidence" value="ECO:0007669"/>
    <property type="project" value="UniProtKB-KW"/>
</dbReference>
<feature type="modified residue" description="N6-(pyridoxal phosphate)lysine" evidence="15">
    <location>
        <position position="341"/>
    </location>
</feature>
<feature type="domain" description="Radical SAM core" evidence="16">
    <location>
        <begin position="115"/>
        <end position="330"/>
    </location>
</feature>
<evidence type="ECO:0000256" key="1">
    <source>
        <dbReference type="ARBA" id="ARBA00001352"/>
    </source>
</evidence>
<evidence type="ECO:0000256" key="12">
    <source>
        <dbReference type="ARBA" id="ARBA00023235"/>
    </source>
</evidence>
<dbReference type="RefSeq" id="WP_232594847.1">
    <property type="nucleotide sequence ID" value="NZ_BSPD01000002.1"/>
</dbReference>
<organism evidence="17 18">
    <name type="scientific">Marinibactrum halimedae</name>
    <dbReference type="NCBI Taxonomy" id="1444977"/>
    <lineage>
        <taxon>Bacteria</taxon>
        <taxon>Pseudomonadati</taxon>
        <taxon>Pseudomonadota</taxon>
        <taxon>Gammaproteobacteria</taxon>
        <taxon>Cellvibrionales</taxon>
        <taxon>Cellvibrionaceae</taxon>
        <taxon>Marinibactrum</taxon>
    </lineage>
</organism>
<dbReference type="SFLD" id="SFLDG01070">
    <property type="entry name" value="PLP-dependent"/>
    <property type="match status" value="1"/>
</dbReference>
<dbReference type="GO" id="GO:0046872">
    <property type="term" value="F:metal ion binding"/>
    <property type="evidence" value="ECO:0007669"/>
    <property type="project" value="UniProtKB-KW"/>
</dbReference>
<dbReference type="InterPro" id="IPR022462">
    <property type="entry name" value="EpmB"/>
</dbReference>
<evidence type="ECO:0000256" key="13">
    <source>
        <dbReference type="ARBA" id="ARBA00030756"/>
    </source>
</evidence>